<dbReference type="Proteomes" id="UP001162156">
    <property type="component" value="Unassembled WGS sequence"/>
</dbReference>
<dbReference type="PANTHER" id="PTHR46599">
    <property type="entry name" value="PIGGYBAC TRANSPOSABLE ELEMENT-DERIVED PROTEIN 4"/>
    <property type="match status" value="1"/>
</dbReference>
<feature type="domain" description="PiggyBac transposable element-derived protein" evidence="1">
    <location>
        <begin position="1"/>
        <end position="140"/>
    </location>
</feature>
<protein>
    <recommendedName>
        <fullName evidence="1">PiggyBac transposable element-derived protein domain-containing protein</fullName>
    </recommendedName>
</protein>
<dbReference type="PANTHER" id="PTHR46599:SF6">
    <property type="entry name" value="DUAL SPECIFICITY PHOSPHATASE 26"/>
    <property type="match status" value="1"/>
</dbReference>
<evidence type="ECO:0000313" key="2">
    <source>
        <dbReference type="EMBL" id="KAJ8930349.1"/>
    </source>
</evidence>
<sequence length="200" mass="23354">MDNWFTNVPLADRLIYRPYTMTIVETIRKNKPHIPPSLIENDKKRQLGTSLFAYSSNSTLVSYKPKTNKIVTLLSTMHTSSGTINKTTKKPEIIHTYNATKGAVDTFDQMCQNMCANRKTKRWPMCIFYNMINMASINSYVIYSHNVITRGEKPITRQMYMLELHKKLSEAHQTSRLETVTNMSHELKKLLRMSWEEKVR</sequence>
<dbReference type="InterPro" id="IPR029526">
    <property type="entry name" value="PGBD"/>
</dbReference>
<name>A0AAV8WV82_9CUCU</name>
<organism evidence="2 3">
    <name type="scientific">Rhamnusium bicolor</name>
    <dbReference type="NCBI Taxonomy" id="1586634"/>
    <lineage>
        <taxon>Eukaryota</taxon>
        <taxon>Metazoa</taxon>
        <taxon>Ecdysozoa</taxon>
        <taxon>Arthropoda</taxon>
        <taxon>Hexapoda</taxon>
        <taxon>Insecta</taxon>
        <taxon>Pterygota</taxon>
        <taxon>Neoptera</taxon>
        <taxon>Endopterygota</taxon>
        <taxon>Coleoptera</taxon>
        <taxon>Polyphaga</taxon>
        <taxon>Cucujiformia</taxon>
        <taxon>Chrysomeloidea</taxon>
        <taxon>Cerambycidae</taxon>
        <taxon>Lepturinae</taxon>
        <taxon>Rhagiini</taxon>
        <taxon>Rhamnusium</taxon>
    </lineage>
</organism>
<dbReference type="EMBL" id="JANEYF010004689">
    <property type="protein sequence ID" value="KAJ8930349.1"/>
    <property type="molecule type" value="Genomic_DNA"/>
</dbReference>
<dbReference type="Pfam" id="PF13843">
    <property type="entry name" value="DDE_Tnp_1_7"/>
    <property type="match status" value="1"/>
</dbReference>
<keyword evidence="3" id="KW-1185">Reference proteome</keyword>
<comment type="caution">
    <text evidence="2">The sequence shown here is derived from an EMBL/GenBank/DDBJ whole genome shotgun (WGS) entry which is preliminary data.</text>
</comment>
<gene>
    <name evidence="2" type="ORF">NQ314_016846</name>
</gene>
<reference evidence="2" key="1">
    <citation type="journal article" date="2023" name="Insect Mol. Biol.">
        <title>Genome sequencing provides insights into the evolution of gene families encoding plant cell wall-degrading enzymes in longhorned beetles.</title>
        <authorList>
            <person name="Shin N.R."/>
            <person name="Okamura Y."/>
            <person name="Kirsch R."/>
            <person name="Pauchet Y."/>
        </authorList>
    </citation>
    <scope>NUCLEOTIDE SEQUENCE</scope>
    <source>
        <strain evidence="2">RBIC_L_NR</strain>
    </source>
</reference>
<evidence type="ECO:0000313" key="3">
    <source>
        <dbReference type="Proteomes" id="UP001162156"/>
    </source>
</evidence>
<dbReference type="AlphaFoldDB" id="A0AAV8WV82"/>
<accession>A0AAV8WV82</accession>
<evidence type="ECO:0000259" key="1">
    <source>
        <dbReference type="Pfam" id="PF13843"/>
    </source>
</evidence>
<proteinExistence type="predicted"/>